<gene>
    <name evidence="1" type="ORF">BGK67_35200</name>
</gene>
<evidence type="ECO:0000313" key="2">
    <source>
        <dbReference type="Proteomes" id="UP000095705"/>
    </source>
</evidence>
<name>A0A1E5NXC7_9ACTN</name>
<dbReference type="AlphaFoldDB" id="A0A1E5NXC7"/>
<evidence type="ECO:0000313" key="1">
    <source>
        <dbReference type="EMBL" id="OEJ20886.1"/>
    </source>
</evidence>
<sequence>MSVRAPHPFACTWGARFIRDGDVVEVPFGCSGPLIAEDVADALAWMIGRAQEMIDALEDEYAAVAEDTLARMDTLEFQAFAGDRLLAGRRLVVEIATPGVTFELTVEPQTA</sequence>
<geneLocation type="plasmid" evidence="2">
    <name>pacmp2</name>
</geneLocation>
<dbReference type="EMBL" id="MEHK01000006">
    <property type="protein sequence ID" value="OEJ20886.1"/>
    <property type="molecule type" value="Genomic_DNA"/>
</dbReference>
<comment type="caution">
    <text evidence="1">The sequence shown here is derived from an EMBL/GenBank/DDBJ whole genome shotgun (WGS) entry which is preliminary data.</text>
</comment>
<keyword evidence="1" id="KW-0614">Plasmid</keyword>
<proteinExistence type="predicted"/>
<protein>
    <submittedName>
        <fullName evidence="1">Uncharacterized protein</fullName>
    </submittedName>
</protein>
<dbReference type="Proteomes" id="UP000095705">
    <property type="component" value="Plasmid pACMP2"/>
</dbReference>
<keyword evidence="2" id="KW-1185">Reference proteome</keyword>
<accession>A0A1E5NXC7</accession>
<reference evidence="1 2" key="1">
    <citation type="submission" date="2016-08" db="EMBL/GenBank/DDBJ databases">
        <title>The complete genome of Streptomyces subrutilus 10-1-1.</title>
        <authorList>
            <person name="Chen X."/>
        </authorList>
    </citation>
    <scope>NUCLEOTIDE SEQUENCE [LARGE SCALE GENOMIC DNA]</scope>
    <source>
        <strain evidence="1 2">10-1-1</strain>
        <plasmid evidence="2">pacmp2</plasmid>
    </source>
</reference>
<organism evidence="1 2">
    <name type="scientific">Streptomyces subrutilus</name>
    <dbReference type="NCBI Taxonomy" id="36818"/>
    <lineage>
        <taxon>Bacteria</taxon>
        <taxon>Bacillati</taxon>
        <taxon>Actinomycetota</taxon>
        <taxon>Actinomycetes</taxon>
        <taxon>Kitasatosporales</taxon>
        <taxon>Streptomycetaceae</taxon>
        <taxon>Streptomyces</taxon>
    </lineage>
</organism>